<gene>
    <name evidence="1" type="ORF">G9444_4786</name>
</gene>
<dbReference type="EMBL" id="CP050124">
    <property type="protein sequence ID" value="QIP42029.1"/>
    <property type="molecule type" value="Genomic_DNA"/>
</dbReference>
<evidence type="ECO:0000313" key="1">
    <source>
        <dbReference type="EMBL" id="QIP42029.1"/>
    </source>
</evidence>
<sequence length="158" mass="16681">MCSVQLETVEAGVLRVECGVDPRLLQVVEVRGGEFSSQAGAVQCQAGGADGFDLGVQARVLAAFDSEVPQLRNDRSAFGVDGVDNRLPATQARIAVDARYAGVRAGCRVRDVRAFGDDQADTTCCATTVVLGYVGAGDSVRREGARHRGHGETVTQRE</sequence>
<reference evidence="1 2" key="1">
    <citation type="submission" date="2020-03" db="EMBL/GenBank/DDBJ databases">
        <title>Screen low temperature-resistant strains for efficient degradation of petroleum hydrocarbons under the low temperature.</title>
        <authorList>
            <person name="Wang Y."/>
            <person name="Chen J."/>
        </authorList>
    </citation>
    <scope>NUCLEOTIDE SEQUENCE [LARGE SCALE GENOMIC DNA]</scope>
    <source>
        <strain evidence="1 2">KB1</strain>
    </source>
</reference>
<accession>A0A6G9CYP0</accession>
<proteinExistence type="predicted"/>
<evidence type="ECO:0000313" key="2">
    <source>
        <dbReference type="Proteomes" id="UP000502345"/>
    </source>
</evidence>
<dbReference type="Proteomes" id="UP000502345">
    <property type="component" value="Chromosome"/>
</dbReference>
<protein>
    <submittedName>
        <fullName evidence="1">Uncharacterized protein</fullName>
    </submittedName>
</protein>
<dbReference type="AlphaFoldDB" id="A0A6G9CYP0"/>
<organism evidence="1 2">
    <name type="scientific">Rhodococcus erythropolis</name>
    <name type="common">Arthrobacter picolinophilus</name>
    <dbReference type="NCBI Taxonomy" id="1833"/>
    <lineage>
        <taxon>Bacteria</taxon>
        <taxon>Bacillati</taxon>
        <taxon>Actinomycetota</taxon>
        <taxon>Actinomycetes</taxon>
        <taxon>Mycobacteriales</taxon>
        <taxon>Nocardiaceae</taxon>
        <taxon>Rhodococcus</taxon>
        <taxon>Rhodococcus erythropolis group</taxon>
    </lineage>
</organism>
<name>A0A6G9CYP0_RHOER</name>